<feature type="signal peptide" evidence="3">
    <location>
        <begin position="1"/>
        <end position="29"/>
    </location>
</feature>
<keyword evidence="2" id="KW-1133">Transmembrane helix</keyword>
<organism evidence="4 5">
    <name type="scientific">Discostella pseudostelligera</name>
    <dbReference type="NCBI Taxonomy" id="259834"/>
    <lineage>
        <taxon>Eukaryota</taxon>
        <taxon>Sar</taxon>
        <taxon>Stramenopiles</taxon>
        <taxon>Ochrophyta</taxon>
        <taxon>Bacillariophyta</taxon>
        <taxon>Coscinodiscophyceae</taxon>
        <taxon>Thalassiosirophycidae</taxon>
        <taxon>Stephanodiscales</taxon>
        <taxon>Stephanodiscaceae</taxon>
        <taxon>Discostella</taxon>
    </lineage>
</organism>
<comment type="caution">
    <text evidence="4">The sequence shown here is derived from an EMBL/GenBank/DDBJ whole genome shotgun (WGS) entry which is preliminary data.</text>
</comment>
<evidence type="ECO:0000256" key="1">
    <source>
        <dbReference type="SAM" id="MobiDB-lite"/>
    </source>
</evidence>
<protein>
    <submittedName>
        <fullName evidence="4">Uncharacterized protein</fullName>
    </submittedName>
</protein>
<keyword evidence="2" id="KW-0472">Membrane</keyword>
<keyword evidence="2" id="KW-0812">Transmembrane</keyword>
<name>A0ABD3MWL2_9STRA</name>
<dbReference type="Proteomes" id="UP001530293">
    <property type="component" value="Unassembled WGS sequence"/>
</dbReference>
<evidence type="ECO:0000313" key="4">
    <source>
        <dbReference type="EMBL" id="KAL3768318.1"/>
    </source>
</evidence>
<feature type="compositionally biased region" description="Polar residues" evidence="1">
    <location>
        <begin position="123"/>
        <end position="135"/>
    </location>
</feature>
<feature type="chain" id="PRO_5044880393" evidence="3">
    <location>
        <begin position="30"/>
        <end position="173"/>
    </location>
</feature>
<keyword evidence="3" id="KW-0732">Signal</keyword>
<reference evidence="4 5" key="1">
    <citation type="submission" date="2024-10" db="EMBL/GenBank/DDBJ databases">
        <title>Updated reference genomes for cyclostephanoid diatoms.</title>
        <authorList>
            <person name="Roberts W.R."/>
            <person name="Alverson A.J."/>
        </authorList>
    </citation>
    <scope>NUCLEOTIDE SEQUENCE [LARGE SCALE GENOMIC DNA]</scope>
    <source>
        <strain evidence="4 5">AJA232-27</strain>
    </source>
</reference>
<dbReference type="EMBL" id="JALLBG020000066">
    <property type="protein sequence ID" value="KAL3768318.1"/>
    <property type="molecule type" value="Genomic_DNA"/>
</dbReference>
<sequence length="173" mass="18599">MKTPTTTLQCTATTTTLLLLLQNLHPATSQNNIPTFTPTYDPLFGAIEVGDNVVDRTLPPTVNVASITGRGAPSMNPTYKPSYSPTTKDFGNIQVDIPGLEEELSRPEGETEMPTYAPTTIGPETSSAIQSNGAATATAGRHSRRRIGEWGNNIILGSVGAIGYYLLLGWYWQ</sequence>
<keyword evidence="5" id="KW-1185">Reference proteome</keyword>
<evidence type="ECO:0000256" key="3">
    <source>
        <dbReference type="SAM" id="SignalP"/>
    </source>
</evidence>
<accession>A0ABD3MWL2</accession>
<gene>
    <name evidence="4" type="ORF">ACHAWU_006700</name>
</gene>
<feature type="transmembrane region" description="Helical" evidence="2">
    <location>
        <begin position="150"/>
        <end position="172"/>
    </location>
</feature>
<feature type="region of interest" description="Disordered" evidence="1">
    <location>
        <begin position="123"/>
        <end position="142"/>
    </location>
</feature>
<dbReference type="AlphaFoldDB" id="A0ABD3MWL2"/>
<evidence type="ECO:0000256" key="2">
    <source>
        <dbReference type="SAM" id="Phobius"/>
    </source>
</evidence>
<evidence type="ECO:0000313" key="5">
    <source>
        <dbReference type="Proteomes" id="UP001530293"/>
    </source>
</evidence>
<proteinExistence type="predicted"/>